<dbReference type="AlphaFoldDB" id="A0A364P0L8"/>
<dbReference type="Gene3D" id="1.25.40.10">
    <property type="entry name" value="Tetratricopeptide repeat domain"/>
    <property type="match status" value="1"/>
</dbReference>
<feature type="domain" description="Spore protein YkvP/CgeB glycosyl transferase-like" evidence="1">
    <location>
        <begin position="505"/>
        <end position="612"/>
    </location>
</feature>
<proteinExistence type="predicted"/>
<dbReference type="Proteomes" id="UP000251075">
    <property type="component" value="Unassembled WGS sequence"/>
</dbReference>
<reference evidence="2 3" key="1">
    <citation type="submission" date="2017-11" db="EMBL/GenBank/DDBJ databases">
        <title>Draft genome sequence of magnetotactic bacterium Magnetospirillum kuznetsovii LBB-42.</title>
        <authorList>
            <person name="Grouzdev D.S."/>
            <person name="Rysina M.S."/>
            <person name="Baslerov R.V."/>
            <person name="Koziaeva V."/>
        </authorList>
    </citation>
    <scope>NUCLEOTIDE SEQUENCE [LARGE SCALE GENOMIC DNA]</scope>
    <source>
        <strain evidence="2 3">LBB-42</strain>
    </source>
</reference>
<keyword evidence="3" id="KW-1185">Reference proteome</keyword>
<evidence type="ECO:0000313" key="2">
    <source>
        <dbReference type="EMBL" id="RAU22888.1"/>
    </source>
</evidence>
<accession>A0A364P0L8</accession>
<dbReference type="InterPro" id="IPR011990">
    <property type="entry name" value="TPR-like_helical_dom_sf"/>
</dbReference>
<protein>
    <recommendedName>
        <fullName evidence="1">Spore protein YkvP/CgeB glycosyl transferase-like domain-containing protein</fullName>
    </recommendedName>
</protein>
<dbReference type="InterPro" id="IPR055259">
    <property type="entry name" value="YkvP/CgeB_Glyco_trans-like"/>
</dbReference>
<gene>
    <name evidence="2" type="ORF">CU669_05755</name>
</gene>
<name>A0A364P0L8_9PROT</name>
<sequence length="625" mass="68229">MVVPVLNRGSRMRSLLPMVVGMTGWFWRFHGGGRNLVNSPDAERGLHGAVMAGWIEEQAPEPIQSLLFDLLDTWQSDPERPTSLLWHSIAQALVAEGCFDAEVACWEALSGLAAGEPAVLCRLAEAHGRRGDTAAARAALAGVPPHHPSRVQSLLLRMELGESSCADELIPALLARPAWEPAHHQLVRRLVAAGMAARASGFLAAWTAARPADGVGMLLELGWLAMHVGDAAAARDLFQRLWALNDPDITGVAGCFDGSIPPYTPEVEASILARVEAAFALPESGLARVTLADGPLPSLKVMFVGFERLALPNDLAEHFRRAAQAAGVDFSLYLDNAIVFSHEFRGGDDAVRDRVAAFEAALDERRPDMVILDSAYMPSQRGLRPERMRDLADRLGFHLVCMMRDALDSTLPYLLAWAPVADTILTYDPHCALLRPDHAAFHSKVLVTLPPAQHLSAEGANRDMGLLFVGANTYGVRNMLLSVLMTEDIPFTAIIGERRAVETPDMDSYATALGRARAVLNVAAHSRSEFLVTGRVFESIACGAVLLEQDNAGTASFFTPWRHYLPWTHVADIVQLCRFVERNPDLAARMAAEARGWLDRNYDCRRFWASLLGRHHVPAKGRSPA</sequence>
<organism evidence="2 3">
    <name type="scientific">Paramagnetospirillum kuznetsovii</name>
    <dbReference type="NCBI Taxonomy" id="2053833"/>
    <lineage>
        <taxon>Bacteria</taxon>
        <taxon>Pseudomonadati</taxon>
        <taxon>Pseudomonadota</taxon>
        <taxon>Alphaproteobacteria</taxon>
        <taxon>Rhodospirillales</taxon>
        <taxon>Magnetospirillaceae</taxon>
        <taxon>Paramagnetospirillum</taxon>
    </lineage>
</organism>
<dbReference type="Pfam" id="PF13524">
    <property type="entry name" value="Glyco_trans_1_2"/>
    <property type="match status" value="1"/>
</dbReference>
<evidence type="ECO:0000313" key="3">
    <source>
        <dbReference type="Proteomes" id="UP000251075"/>
    </source>
</evidence>
<dbReference type="EMBL" id="PGTO01000003">
    <property type="protein sequence ID" value="RAU22888.1"/>
    <property type="molecule type" value="Genomic_DNA"/>
</dbReference>
<evidence type="ECO:0000259" key="1">
    <source>
        <dbReference type="Pfam" id="PF13524"/>
    </source>
</evidence>
<comment type="caution">
    <text evidence="2">The sequence shown here is derived from an EMBL/GenBank/DDBJ whole genome shotgun (WGS) entry which is preliminary data.</text>
</comment>